<keyword evidence="8" id="KW-0175">Coiled coil</keyword>
<dbReference type="SUPFAM" id="SSF52172">
    <property type="entry name" value="CheY-like"/>
    <property type="match status" value="1"/>
</dbReference>
<dbReference type="PROSITE" id="PS50109">
    <property type="entry name" value="HIS_KIN"/>
    <property type="match status" value="1"/>
</dbReference>
<feature type="domain" description="PAS" evidence="11">
    <location>
        <begin position="234"/>
        <end position="279"/>
    </location>
</feature>
<evidence type="ECO:0000313" key="14">
    <source>
        <dbReference type="Proteomes" id="UP000267464"/>
    </source>
</evidence>
<dbReference type="Pfam" id="PF02518">
    <property type="entry name" value="HATPase_c"/>
    <property type="match status" value="1"/>
</dbReference>
<dbReference type="PRINTS" id="PR00344">
    <property type="entry name" value="BCTRLSENSOR"/>
</dbReference>
<dbReference type="InterPro" id="IPR000700">
    <property type="entry name" value="PAS-assoc_C"/>
</dbReference>
<dbReference type="EMBL" id="QUSW01000006">
    <property type="protein sequence ID" value="RQP22790.1"/>
    <property type="molecule type" value="Genomic_DNA"/>
</dbReference>
<dbReference type="Pfam" id="PF00512">
    <property type="entry name" value="HisKA"/>
    <property type="match status" value="1"/>
</dbReference>
<evidence type="ECO:0000259" key="9">
    <source>
        <dbReference type="PROSITE" id="PS50109"/>
    </source>
</evidence>
<feature type="domain" description="PAC" evidence="12">
    <location>
        <begin position="305"/>
        <end position="356"/>
    </location>
</feature>
<feature type="coiled-coil region" evidence="8">
    <location>
        <begin position="347"/>
        <end position="374"/>
    </location>
</feature>
<evidence type="ECO:0000256" key="3">
    <source>
        <dbReference type="ARBA" id="ARBA00012438"/>
    </source>
</evidence>
<dbReference type="InterPro" id="IPR005467">
    <property type="entry name" value="His_kinase_dom"/>
</dbReference>
<gene>
    <name evidence="13" type="ORF">DZC73_21085</name>
</gene>
<dbReference type="SUPFAM" id="SSF55785">
    <property type="entry name" value="PYP-like sensor domain (PAS domain)"/>
    <property type="match status" value="1"/>
</dbReference>
<evidence type="ECO:0000256" key="4">
    <source>
        <dbReference type="ARBA" id="ARBA00022553"/>
    </source>
</evidence>
<dbReference type="PROSITE" id="PS50112">
    <property type="entry name" value="PAS"/>
    <property type="match status" value="1"/>
</dbReference>
<proteinExistence type="predicted"/>
<dbReference type="SUPFAM" id="SSF47384">
    <property type="entry name" value="Homodimeric domain of signal transducing histidine kinase"/>
    <property type="match status" value="1"/>
</dbReference>
<dbReference type="SMART" id="SM00091">
    <property type="entry name" value="PAS"/>
    <property type="match status" value="1"/>
</dbReference>
<dbReference type="InterPro" id="IPR036097">
    <property type="entry name" value="HisK_dim/P_sf"/>
</dbReference>
<dbReference type="Gene3D" id="3.40.50.2300">
    <property type="match status" value="1"/>
</dbReference>
<evidence type="ECO:0000256" key="5">
    <source>
        <dbReference type="ARBA" id="ARBA00022679"/>
    </source>
</evidence>
<dbReference type="CDD" id="cd00075">
    <property type="entry name" value="HATPase"/>
    <property type="match status" value="1"/>
</dbReference>
<dbReference type="AlphaFoldDB" id="A0A3N7HL14"/>
<name>A0A3N7HL14_9BURK</name>
<dbReference type="OrthoDB" id="9810730at2"/>
<dbReference type="SUPFAM" id="SSF55874">
    <property type="entry name" value="ATPase domain of HSP90 chaperone/DNA topoisomerase II/histidine kinase"/>
    <property type="match status" value="1"/>
</dbReference>
<organism evidence="13 14">
    <name type="scientific">Piscinibacter terrae</name>
    <dbReference type="NCBI Taxonomy" id="2496871"/>
    <lineage>
        <taxon>Bacteria</taxon>
        <taxon>Pseudomonadati</taxon>
        <taxon>Pseudomonadota</taxon>
        <taxon>Betaproteobacteria</taxon>
        <taxon>Burkholderiales</taxon>
        <taxon>Sphaerotilaceae</taxon>
        <taxon>Piscinibacter</taxon>
    </lineage>
</organism>
<dbReference type="CDD" id="cd17580">
    <property type="entry name" value="REC_2_DhkD-like"/>
    <property type="match status" value="1"/>
</dbReference>
<dbReference type="SMART" id="SM00448">
    <property type="entry name" value="REC"/>
    <property type="match status" value="1"/>
</dbReference>
<keyword evidence="4 7" id="KW-0597">Phosphoprotein</keyword>
<dbReference type="Pfam" id="PF00072">
    <property type="entry name" value="Response_reg"/>
    <property type="match status" value="1"/>
</dbReference>
<dbReference type="Pfam" id="PF14417">
    <property type="entry name" value="MEDS"/>
    <property type="match status" value="1"/>
</dbReference>
<comment type="catalytic activity">
    <reaction evidence="1">
        <text>ATP + protein L-histidine = ADP + protein N-phospho-L-histidine.</text>
        <dbReference type="EC" id="2.7.13.3"/>
    </reaction>
</comment>
<dbReference type="PROSITE" id="PS50110">
    <property type="entry name" value="RESPONSE_REGULATORY"/>
    <property type="match status" value="1"/>
</dbReference>
<dbReference type="Gene3D" id="1.10.287.130">
    <property type="match status" value="1"/>
</dbReference>
<dbReference type="Gene3D" id="3.30.565.10">
    <property type="entry name" value="Histidine kinase-like ATPase, C-terminal domain"/>
    <property type="match status" value="1"/>
</dbReference>
<evidence type="ECO:0000256" key="7">
    <source>
        <dbReference type="PROSITE-ProRule" id="PRU00169"/>
    </source>
</evidence>
<reference evidence="13 14" key="1">
    <citation type="submission" date="2018-08" db="EMBL/GenBank/DDBJ databases">
        <authorList>
            <person name="Khan S.A."/>
            <person name="Jeon C.O."/>
            <person name="Chun B.H."/>
            <person name="Jeong S.E."/>
        </authorList>
    </citation>
    <scope>NUCLEOTIDE SEQUENCE [LARGE SCALE GENOMIC DNA]</scope>
    <source>
        <strain evidence="13 14">S-16</strain>
    </source>
</reference>
<dbReference type="Pfam" id="PF13426">
    <property type="entry name" value="PAS_9"/>
    <property type="match status" value="1"/>
</dbReference>
<dbReference type="GO" id="GO:0005886">
    <property type="term" value="C:plasma membrane"/>
    <property type="evidence" value="ECO:0007669"/>
    <property type="project" value="UniProtKB-SubCell"/>
</dbReference>
<dbReference type="InterPro" id="IPR035965">
    <property type="entry name" value="PAS-like_dom_sf"/>
</dbReference>
<feature type="domain" description="Response regulatory" evidence="10">
    <location>
        <begin position="620"/>
        <end position="736"/>
    </location>
</feature>
<keyword evidence="14" id="KW-1185">Reference proteome</keyword>
<keyword evidence="5" id="KW-0808">Transferase</keyword>
<dbReference type="Proteomes" id="UP000267464">
    <property type="component" value="Unassembled WGS sequence"/>
</dbReference>
<dbReference type="SMART" id="SM00086">
    <property type="entry name" value="PAC"/>
    <property type="match status" value="1"/>
</dbReference>
<evidence type="ECO:0000313" key="13">
    <source>
        <dbReference type="EMBL" id="RQP22790.1"/>
    </source>
</evidence>
<dbReference type="NCBIfam" id="TIGR00229">
    <property type="entry name" value="sensory_box"/>
    <property type="match status" value="1"/>
</dbReference>
<accession>A0A3N7HL14</accession>
<dbReference type="CDD" id="cd00130">
    <property type="entry name" value="PAS"/>
    <property type="match status" value="1"/>
</dbReference>
<dbReference type="InterPro" id="IPR036890">
    <property type="entry name" value="HATPase_C_sf"/>
</dbReference>
<dbReference type="InterPro" id="IPR011006">
    <property type="entry name" value="CheY-like_superfamily"/>
</dbReference>
<dbReference type="InterPro" id="IPR003594">
    <property type="entry name" value="HATPase_dom"/>
</dbReference>
<dbReference type="SMART" id="SM00387">
    <property type="entry name" value="HATPase_c"/>
    <property type="match status" value="1"/>
</dbReference>
<dbReference type="InterPro" id="IPR025847">
    <property type="entry name" value="MEDS_domain"/>
</dbReference>
<dbReference type="SMART" id="SM00388">
    <property type="entry name" value="HisKA"/>
    <property type="match status" value="1"/>
</dbReference>
<evidence type="ECO:0000256" key="6">
    <source>
        <dbReference type="ARBA" id="ARBA00022777"/>
    </source>
</evidence>
<evidence type="ECO:0000259" key="11">
    <source>
        <dbReference type="PROSITE" id="PS50112"/>
    </source>
</evidence>
<protein>
    <recommendedName>
        <fullName evidence="3">histidine kinase</fullName>
        <ecNumber evidence="3">2.7.13.3</ecNumber>
    </recommendedName>
</protein>
<dbReference type="InterPro" id="IPR004358">
    <property type="entry name" value="Sig_transdc_His_kin-like_C"/>
</dbReference>
<dbReference type="PANTHER" id="PTHR43547">
    <property type="entry name" value="TWO-COMPONENT HISTIDINE KINASE"/>
    <property type="match status" value="1"/>
</dbReference>
<feature type="domain" description="Histidine kinase" evidence="9">
    <location>
        <begin position="381"/>
        <end position="597"/>
    </location>
</feature>
<evidence type="ECO:0000259" key="12">
    <source>
        <dbReference type="PROSITE" id="PS50113"/>
    </source>
</evidence>
<reference evidence="13 14" key="2">
    <citation type="submission" date="2018-12" db="EMBL/GenBank/DDBJ databases">
        <title>Rhizobacter gummiphilus sp. nov., a rubber-degrading bacterium isolated from the soil of a botanical garden in Japan.</title>
        <authorList>
            <person name="Shunsuke S.S."/>
        </authorList>
    </citation>
    <scope>NUCLEOTIDE SEQUENCE [LARGE SCALE GENOMIC DNA]</scope>
    <source>
        <strain evidence="13 14">S-16</strain>
    </source>
</reference>
<evidence type="ECO:0000256" key="1">
    <source>
        <dbReference type="ARBA" id="ARBA00000085"/>
    </source>
</evidence>
<evidence type="ECO:0000256" key="8">
    <source>
        <dbReference type="SAM" id="Coils"/>
    </source>
</evidence>
<dbReference type="EC" id="2.7.13.3" evidence="3"/>
<sequence length="740" mass="82152">MRVQTTKVTQADSGKPGHHFVQFYKDDEALLDEVADFMDGALRRGDAGVVIATPLHRQGLDRRLQGARDAVGAEHWFPGELIALDAEETLHQFMRAGWPDEDLFIEVVGGVLKRASRDGARSVRAFGEMVALLCERGQQAAAIRLEELWNILSTQQAFSLYCAYPLNLFTRDEDRLACHRVCTSHTHVLSSPTRVNGVSNAERDLVLTQLQQKSDVLDAEMDKRTRAEATLRMREKELADFLDNAAEGLSRIGPDGRVAWANRAELELLGLTREEVIDQPWWRFHADPEQGRHIAERMRAGETLYNEAVKLRCKDGTFRHVLVHTTPVMEDGQLQFTRCFTRDVTEQQQAREVLDRANDERARLLRELAAANRAKDEFLAMLGHELRNPLAPIVTTLRLMRMRDGSETLREQDVIQRQVDHLIRLVDDLLDVSKITRGKIELRKERADIGEVLTRAVEMASPLIEKRRHRLSVRLPDPPVAWVGDAVRLAQVVSNLLTNAARYTPEGGELALRARRDGRGVVISVRDNGIGIAPHMLGRVFDLFVQGERGKDRAEGGLGIGLALVKSLVHLHGGRVSVRSEGLGHGSEFIVQLPLNTVDVAPTPSSRMLSMPAAADGGTRVLLVDDNADAVEMLALAVSSIGHEVRVAMDPAAALQLVDSFKPDVAVLDIGLPVIDGYELAVRLRERLAGHPCRFIALTGYSQQSDRQRSVDAGFEQHLVKPVDVDELIALLAPTADALD</sequence>
<dbReference type="PANTHER" id="PTHR43547:SF2">
    <property type="entry name" value="HYBRID SIGNAL TRANSDUCTION HISTIDINE KINASE C"/>
    <property type="match status" value="1"/>
</dbReference>
<comment type="caution">
    <text evidence="13">The sequence shown here is derived from an EMBL/GenBank/DDBJ whole genome shotgun (WGS) entry which is preliminary data.</text>
</comment>
<dbReference type="InterPro" id="IPR000014">
    <property type="entry name" value="PAS"/>
</dbReference>
<dbReference type="PROSITE" id="PS50113">
    <property type="entry name" value="PAC"/>
    <property type="match status" value="1"/>
</dbReference>
<dbReference type="Gene3D" id="3.30.450.20">
    <property type="entry name" value="PAS domain"/>
    <property type="match status" value="1"/>
</dbReference>
<dbReference type="InterPro" id="IPR001610">
    <property type="entry name" value="PAC"/>
</dbReference>
<comment type="subcellular location">
    <subcellularLocation>
        <location evidence="2">Cell inner membrane</location>
        <topology evidence="2">Multi-pass membrane protein</topology>
    </subcellularLocation>
</comment>
<evidence type="ECO:0000256" key="2">
    <source>
        <dbReference type="ARBA" id="ARBA00004429"/>
    </source>
</evidence>
<keyword evidence="6" id="KW-0418">Kinase</keyword>
<dbReference type="InterPro" id="IPR001789">
    <property type="entry name" value="Sig_transdc_resp-reg_receiver"/>
</dbReference>
<dbReference type="GO" id="GO:0000155">
    <property type="term" value="F:phosphorelay sensor kinase activity"/>
    <property type="evidence" value="ECO:0007669"/>
    <property type="project" value="InterPro"/>
</dbReference>
<dbReference type="FunFam" id="3.30.565.10:FF:000006">
    <property type="entry name" value="Sensor histidine kinase WalK"/>
    <property type="match status" value="1"/>
</dbReference>
<evidence type="ECO:0000259" key="10">
    <source>
        <dbReference type="PROSITE" id="PS50110"/>
    </source>
</evidence>
<feature type="modified residue" description="4-aspartylphosphate" evidence="7">
    <location>
        <position position="669"/>
    </location>
</feature>
<dbReference type="CDD" id="cd00082">
    <property type="entry name" value="HisKA"/>
    <property type="match status" value="1"/>
</dbReference>
<dbReference type="InterPro" id="IPR003661">
    <property type="entry name" value="HisK_dim/P_dom"/>
</dbReference>